<organism evidence="1 2">
    <name type="scientific">Phytohabitans suffuscus</name>
    <dbReference type="NCBI Taxonomy" id="624315"/>
    <lineage>
        <taxon>Bacteria</taxon>
        <taxon>Bacillati</taxon>
        <taxon>Actinomycetota</taxon>
        <taxon>Actinomycetes</taxon>
        <taxon>Micromonosporales</taxon>
        <taxon>Micromonosporaceae</taxon>
    </lineage>
</organism>
<sequence>MVYLSGTLPDDEREALRGALWASIPELSLTVVTQPYNVVRVVATLRADNPLGAMSELSMALDRALLGTGLFEAFDATGRVLRVAPLERAAAFDAG</sequence>
<dbReference type="EMBL" id="AP022871">
    <property type="protein sequence ID" value="BCB88700.1"/>
    <property type="molecule type" value="Genomic_DNA"/>
</dbReference>
<evidence type="ECO:0000313" key="1">
    <source>
        <dbReference type="EMBL" id="BCB88700.1"/>
    </source>
</evidence>
<protein>
    <submittedName>
        <fullName evidence="1">Uncharacterized protein</fullName>
    </submittedName>
</protein>
<dbReference type="KEGG" id="psuu:Psuf_060130"/>
<reference evidence="1 2" key="1">
    <citation type="submission" date="2020-03" db="EMBL/GenBank/DDBJ databases">
        <title>Whole genome shotgun sequence of Phytohabitans suffuscus NBRC 105367.</title>
        <authorList>
            <person name="Komaki H."/>
            <person name="Tamura T."/>
        </authorList>
    </citation>
    <scope>NUCLEOTIDE SEQUENCE [LARGE SCALE GENOMIC DNA]</scope>
    <source>
        <strain evidence="1 2">NBRC 105367</strain>
    </source>
</reference>
<evidence type="ECO:0000313" key="2">
    <source>
        <dbReference type="Proteomes" id="UP000503011"/>
    </source>
</evidence>
<reference evidence="1 2" key="2">
    <citation type="submission" date="2020-03" db="EMBL/GenBank/DDBJ databases">
        <authorList>
            <person name="Ichikawa N."/>
            <person name="Kimura A."/>
            <person name="Kitahashi Y."/>
            <person name="Uohara A."/>
        </authorList>
    </citation>
    <scope>NUCLEOTIDE SEQUENCE [LARGE SCALE GENOMIC DNA]</scope>
    <source>
        <strain evidence="1 2">NBRC 105367</strain>
    </source>
</reference>
<accession>A0A6F8YRC4</accession>
<proteinExistence type="predicted"/>
<name>A0A6F8YRC4_9ACTN</name>
<dbReference type="AlphaFoldDB" id="A0A6F8YRC4"/>
<keyword evidence="2" id="KW-1185">Reference proteome</keyword>
<dbReference type="Proteomes" id="UP000503011">
    <property type="component" value="Chromosome"/>
</dbReference>
<gene>
    <name evidence="1" type="ORF">Psuf_060130</name>
</gene>